<keyword evidence="4" id="KW-1185">Reference proteome</keyword>
<evidence type="ECO:0000256" key="1">
    <source>
        <dbReference type="SAM" id="MobiDB-lite"/>
    </source>
</evidence>
<feature type="chain" id="PRO_5016347487" description="Enterotoxin" evidence="2">
    <location>
        <begin position="24"/>
        <end position="429"/>
    </location>
</feature>
<dbReference type="AlphaFoldDB" id="A0A316YXV4"/>
<protein>
    <recommendedName>
        <fullName evidence="5">Enterotoxin</fullName>
    </recommendedName>
</protein>
<evidence type="ECO:0000313" key="4">
    <source>
        <dbReference type="Proteomes" id="UP000245768"/>
    </source>
</evidence>
<dbReference type="EMBL" id="KZ819634">
    <property type="protein sequence ID" value="PWN94277.1"/>
    <property type="molecule type" value="Genomic_DNA"/>
</dbReference>
<dbReference type="InParanoid" id="A0A316YXV4"/>
<dbReference type="GeneID" id="37041816"/>
<sequence>MKLTSLIMLTMGYWLLFATCALAAGQQDTRDAWTSSTPSPMSLYDTRNTNRHVMTGHAGAKDKGKGNASGSRLQDQDAHSPPSSPEDILATDYIMELYHNGEFDYIQTAKAPSDLRPDPNFEHIYTTLGQGEQSTLGGWNGQHTNDHSLASKAWQGQYNDPYSEHLPWSEFEDVEPMTTPQTSIDQFNEPQSHHHPDSLYAQWFRQHPHQHMSNAPWSQHLSPGQTDQYADIHSSRVPRSSDSQGQSLKGCPRYAFTYATVELKNDWEAFNRMLTQTFKNAVKKAADDKVSIDKVVANVQRGILRRAPPTWFMSVVDNPFGAIEERSMFKENALSSFVFEWANKKRDMLARARGGNELVYMWQDKSSRKWIMKEDYSAFRASKITRPPAKWFSRDAKLNPINAYVSEKEKTSRRAKNKRKEQRRRRNGD</sequence>
<dbReference type="RefSeq" id="XP_025381475.1">
    <property type="nucleotide sequence ID" value="XM_025519900.1"/>
</dbReference>
<gene>
    <name evidence="3" type="ORF">FA10DRAFT_258389</name>
</gene>
<evidence type="ECO:0000313" key="3">
    <source>
        <dbReference type="EMBL" id="PWN94277.1"/>
    </source>
</evidence>
<reference evidence="3 4" key="1">
    <citation type="journal article" date="2018" name="Mol. Biol. Evol.">
        <title>Broad Genomic Sampling Reveals a Smut Pathogenic Ancestry of the Fungal Clade Ustilaginomycotina.</title>
        <authorList>
            <person name="Kijpornyongpan T."/>
            <person name="Mondo S.J."/>
            <person name="Barry K."/>
            <person name="Sandor L."/>
            <person name="Lee J."/>
            <person name="Lipzen A."/>
            <person name="Pangilinan J."/>
            <person name="LaButti K."/>
            <person name="Hainaut M."/>
            <person name="Henrissat B."/>
            <person name="Grigoriev I.V."/>
            <person name="Spatafora J.W."/>
            <person name="Aime M.C."/>
        </authorList>
    </citation>
    <scope>NUCLEOTIDE SEQUENCE [LARGE SCALE GENOMIC DNA]</scope>
    <source>
        <strain evidence="3 4">MCA 4198</strain>
    </source>
</reference>
<feature type="signal peptide" evidence="2">
    <location>
        <begin position="1"/>
        <end position="23"/>
    </location>
</feature>
<feature type="compositionally biased region" description="Polar residues" evidence="1">
    <location>
        <begin position="211"/>
        <end position="228"/>
    </location>
</feature>
<organism evidence="3 4">
    <name type="scientific">Acaromyces ingoldii</name>
    <dbReference type="NCBI Taxonomy" id="215250"/>
    <lineage>
        <taxon>Eukaryota</taxon>
        <taxon>Fungi</taxon>
        <taxon>Dikarya</taxon>
        <taxon>Basidiomycota</taxon>
        <taxon>Ustilaginomycotina</taxon>
        <taxon>Exobasidiomycetes</taxon>
        <taxon>Exobasidiales</taxon>
        <taxon>Cryptobasidiaceae</taxon>
        <taxon>Acaromyces</taxon>
    </lineage>
</organism>
<keyword evidence="2" id="KW-0732">Signal</keyword>
<name>A0A316YXV4_9BASI</name>
<feature type="compositionally biased region" description="Polar residues" evidence="1">
    <location>
        <begin position="237"/>
        <end position="247"/>
    </location>
</feature>
<feature type="region of interest" description="Disordered" evidence="1">
    <location>
        <begin position="55"/>
        <end position="86"/>
    </location>
</feature>
<feature type="region of interest" description="Disordered" evidence="1">
    <location>
        <begin position="404"/>
        <end position="429"/>
    </location>
</feature>
<accession>A0A316YXV4</accession>
<dbReference type="Proteomes" id="UP000245768">
    <property type="component" value="Unassembled WGS sequence"/>
</dbReference>
<evidence type="ECO:0008006" key="5">
    <source>
        <dbReference type="Google" id="ProtNLM"/>
    </source>
</evidence>
<proteinExistence type="predicted"/>
<feature type="region of interest" description="Disordered" evidence="1">
    <location>
        <begin position="211"/>
        <end position="248"/>
    </location>
</feature>
<evidence type="ECO:0000256" key="2">
    <source>
        <dbReference type="SAM" id="SignalP"/>
    </source>
</evidence>
<feature type="compositionally biased region" description="Basic residues" evidence="1">
    <location>
        <begin position="413"/>
        <end position="429"/>
    </location>
</feature>